<evidence type="ECO:0000256" key="2">
    <source>
        <dbReference type="ARBA" id="ARBA00023445"/>
    </source>
</evidence>
<evidence type="ECO:0000313" key="5">
    <source>
        <dbReference type="EMBL" id="EPQ27590.1"/>
    </source>
</evidence>
<dbReference type="Gene3D" id="3.40.50.720">
    <property type="entry name" value="NAD(P)-binding Rossmann-like Domain"/>
    <property type="match status" value="1"/>
</dbReference>
<dbReference type="PANTHER" id="PTHR10366:SF564">
    <property type="entry name" value="STEROL-4-ALPHA-CARBOXYLATE 3-DEHYDROGENASE, DECARBOXYLATING"/>
    <property type="match status" value="1"/>
</dbReference>
<dbReference type="eggNOG" id="KOG1502">
    <property type="taxonomic scope" value="Eukaryota"/>
</dbReference>
<dbReference type="Proteomes" id="UP000053664">
    <property type="component" value="Unassembled WGS sequence"/>
</dbReference>
<protein>
    <recommendedName>
        <fullName evidence="4">NAD-dependent epimerase/dehydratase domain-containing protein</fullName>
    </recommendedName>
</protein>
<dbReference type="EMBL" id="KE361638">
    <property type="protein sequence ID" value="EPQ27590.1"/>
    <property type="molecule type" value="Genomic_DNA"/>
</dbReference>
<feature type="domain" description="NAD-dependent epimerase/dehydratase" evidence="4">
    <location>
        <begin position="10"/>
        <end position="265"/>
    </location>
</feature>
<dbReference type="FunFam" id="3.40.50.720:FF:000191">
    <property type="entry name" value="Methylglyoxal reductase (NADPH-dependent)"/>
    <property type="match status" value="1"/>
</dbReference>
<dbReference type="PANTHER" id="PTHR10366">
    <property type="entry name" value="NAD DEPENDENT EPIMERASE/DEHYDRATASE"/>
    <property type="match status" value="1"/>
</dbReference>
<evidence type="ECO:0000259" key="4">
    <source>
        <dbReference type="Pfam" id="PF01370"/>
    </source>
</evidence>
<gene>
    <name evidence="5" type="ORF">PFL1_04728</name>
</gene>
<reference evidence="5 6" key="1">
    <citation type="journal article" date="2013" name="Plant Cell">
        <title>The transition from a phytopathogenic smut ancestor to an anamorphic biocontrol agent deciphered by comparative whole-genome analysis.</title>
        <authorList>
            <person name="Lefebvre F."/>
            <person name="Joly D.L."/>
            <person name="Labbe C."/>
            <person name="Teichmann B."/>
            <person name="Linning R."/>
            <person name="Belzile F."/>
            <person name="Bakkeren G."/>
            <person name="Belanger R.R."/>
        </authorList>
    </citation>
    <scope>NUCLEOTIDE SEQUENCE [LARGE SCALE GENOMIC DNA]</scope>
    <source>
        <strain evidence="5 6">PF-1</strain>
    </source>
</reference>
<dbReference type="InterPro" id="IPR001509">
    <property type="entry name" value="Epimerase_deHydtase"/>
</dbReference>
<dbReference type="RefSeq" id="XP_007880447.1">
    <property type="nucleotide sequence ID" value="XM_007882256.1"/>
</dbReference>
<dbReference type="Pfam" id="PF01370">
    <property type="entry name" value="Epimerase"/>
    <property type="match status" value="1"/>
</dbReference>
<accession>A0A061H6G7</accession>
<dbReference type="CDD" id="cd05227">
    <property type="entry name" value="AR_SDR_e"/>
    <property type="match status" value="1"/>
</dbReference>
<evidence type="ECO:0000313" key="6">
    <source>
        <dbReference type="Proteomes" id="UP000053664"/>
    </source>
</evidence>
<dbReference type="GeneID" id="19318828"/>
<dbReference type="OrthoDB" id="2735536at2759"/>
<feature type="region of interest" description="Disordered" evidence="3">
    <location>
        <begin position="145"/>
        <end position="168"/>
    </location>
</feature>
<dbReference type="GO" id="GO:0016616">
    <property type="term" value="F:oxidoreductase activity, acting on the CH-OH group of donors, NAD or NADP as acceptor"/>
    <property type="evidence" value="ECO:0007669"/>
    <property type="project" value="TreeGrafter"/>
</dbReference>
<dbReference type="InterPro" id="IPR036291">
    <property type="entry name" value="NAD(P)-bd_dom_sf"/>
</dbReference>
<evidence type="ECO:0000256" key="1">
    <source>
        <dbReference type="ARBA" id="ARBA00023002"/>
    </source>
</evidence>
<proteinExistence type="inferred from homology"/>
<dbReference type="KEGG" id="pfp:PFL1_04728"/>
<dbReference type="AlphaFoldDB" id="A0A061H6G7"/>
<dbReference type="InterPro" id="IPR050425">
    <property type="entry name" value="NAD(P)_dehydrat-like"/>
</dbReference>
<name>A0A061H6G7_9BASI</name>
<dbReference type="SUPFAM" id="SSF51735">
    <property type="entry name" value="NAD(P)-binding Rossmann-fold domains"/>
    <property type="match status" value="1"/>
</dbReference>
<dbReference type="HOGENOM" id="CLU_007383_9_2_1"/>
<organism evidence="5 6">
    <name type="scientific">Pseudozyma flocculosa PF-1</name>
    <dbReference type="NCBI Taxonomy" id="1277687"/>
    <lineage>
        <taxon>Eukaryota</taxon>
        <taxon>Fungi</taxon>
        <taxon>Dikarya</taxon>
        <taxon>Basidiomycota</taxon>
        <taxon>Ustilaginomycotina</taxon>
        <taxon>Ustilaginomycetes</taxon>
        <taxon>Ustilaginales</taxon>
        <taxon>Ustilaginaceae</taxon>
        <taxon>Pseudozyma</taxon>
    </lineage>
</organism>
<comment type="similarity">
    <text evidence="2">Belongs to the NAD(P)-dependent epimerase/dehydratase family. Dihydroflavonol-4-reductase subfamily.</text>
</comment>
<sequence length="363" mass="39308">MPAIGPDSHVLVTGASGFIAVWCCHQLLERGHRVRGTVRSQEKGEYLAALFQRFGDKFSFVIAEDLEKPGVFDEAVKGVDGVLHTASPFHFNIDGDPLGKLIQPAVNGTRSVLRSIKDHGTDVKRVVVTSSFAAILDSTRPVPTAFDEKDWNESSPANVDKLGNKQDGTDAYRASKTLAERAAWDFVEAEKPQWDLATINPPLVLGPLLHQVKSPESLNTSAGMVWKIWHGGFTNDELPGPRGAVVDVRDVAAGHVQALLRADAAGQRFATTSGGLTWQAVCDITHASNSIPQQYKDSTPVGNPGQKVVQHTLDGSKAARVLGIDYYTLHETINDMATSFADYEKRNFQGHPGEHIASLGKKA</sequence>
<evidence type="ECO:0000256" key="3">
    <source>
        <dbReference type="SAM" id="MobiDB-lite"/>
    </source>
</evidence>
<keyword evidence="1" id="KW-0560">Oxidoreductase</keyword>